<keyword evidence="9" id="KW-0378">Hydrolase</keyword>
<proteinExistence type="inferred from homology"/>
<feature type="region of interest" description="Disordered" evidence="11">
    <location>
        <begin position="59"/>
        <end position="111"/>
    </location>
</feature>
<dbReference type="InterPro" id="IPR037056">
    <property type="entry name" value="RNase_H1_N_sf"/>
</dbReference>
<evidence type="ECO:0000256" key="7">
    <source>
        <dbReference type="ARBA" id="ARBA00022723"/>
    </source>
</evidence>
<dbReference type="Gene3D" id="3.40.970.10">
    <property type="entry name" value="Ribonuclease H1, N-terminal domain"/>
    <property type="match status" value="1"/>
</dbReference>
<evidence type="ECO:0000256" key="9">
    <source>
        <dbReference type="ARBA" id="ARBA00022801"/>
    </source>
</evidence>
<dbReference type="SUPFAM" id="SSF55658">
    <property type="entry name" value="L9 N-domain-like"/>
    <property type="match status" value="1"/>
</dbReference>
<evidence type="ECO:0000259" key="12">
    <source>
        <dbReference type="Pfam" id="PF01693"/>
    </source>
</evidence>
<evidence type="ECO:0000313" key="14">
    <source>
        <dbReference type="Proteomes" id="UP001172159"/>
    </source>
</evidence>
<keyword evidence="6" id="KW-0540">Nuclease</keyword>
<comment type="cofactor">
    <cofactor evidence="1">
        <name>Mg(2+)</name>
        <dbReference type="ChEBI" id="CHEBI:18420"/>
    </cofactor>
</comment>
<feature type="domain" description="Ribonuclease H1 N-terminal" evidence="12">
    <location>
        <begin position="5"/>
        <end position="48"/>
    </location>
</feature>
<comment type="similarity">
    <text evidence="3">Belongs to the RNase H family.</text>
</comment>
<evidence type="ECO:0000256" key="10">
    <source>
        <dbReference type="ARBA" id="ARBA00022842"/>
    </source>
</evidence>
<dbReference type="InterPro" id="IPR011320">
    <property type="entry name" value="RNase_H1_N"/>
</dbReference>
<evidence type="ECO:0000256" key="5">
    <source>
        <dbReference type="ARBA" id="ARBA00017721"/>
    </source>
</evidence>
<evidence type="ECO:0000256" key="3">
    <source>
        <dbReference type="ARBA" id="ARBA00005300"/>
    </source>
</evidence>
<dbReference type="FunFam" id="3.40.970.10:FF:000002">
    <property type="entry name" value="Ribonuclease H"/>
    <property type="match status" value="1"/>
</dbReference>
<keyword evidence="10" id="KW-0460">Magnesium</keyword>
<accession>A0AA40K626</accession>
<keyword evidence="14" id="KW-1185">Reference proteome</keyword>
<reference evidence="13" key="1">
    <citation type="submission" date="2023-06" db="EMBL/GenBank/DDBJ databases">
        <title>Genome-scale phylogeny and comparative genomics of the fungal order Sordariales.</title>
        <authorList>
            <consortium name="Lawrence Berkeley National Laboratory"/>
            <person name="Hensen N."/>
            <person name="Bonometti L."/>
            <person name="Westerberg I."/>
            <person name="Brannstrom I.O."/>
            <person name="Guillou S."/>
            <person name="Cros-Aarteil S."/>
            <person name="Calhoun S."/>
            <person name="Haridas S."/>
            <person name="Kuo A."/>
            <person name="Mondo S."/>
            <person name="Pangilinan J."/>
            <person name="Riley R."/>
            <person name="Labutti K."/>
            <person name="Andreopoulos B."/>
            <person name="Lipzen A."/>
            <person name="Chen C."/>
            <person name="Yanf M."/>
            <person name="Daum C."/>
            <person name="Ng V."/>
            <person name="Clum A."/>
            <person name="Steindorff A."/>
            <person name="Ohm R."/>
            <person name="Martin F."/>
            <person name="Silar P."/>
            <person name="Natvig D."/>
            <person name="Lalanne C."/>
            <person name="Gautier V."/>
            <person name="Ament-Velasquez S.L."/>
            <person name="Kruys A."/>
            <person name="Hutchinson M.I."/>
            <person name="Powell A.J."/>
            <person name="Barry K."/>
            <person name="Miller A.N."/>
            <person name="Grigoriev I.V."/>
            <person name="Debuchy R."/>
            <person name="Gladieux P."/>
            <person name="Thoren M.H."/>
            <person name="Johannesson H."/>
        </authorList>
    </citation>
    <scope>NUCLEOTIDE SEQUENCE</scope>
    <source>
        <strain evidence="13">CBS 540.89</strain>
    </source>
</reference>
<evidence type="ECO:0000256" key="1">
    <source>
        <dbReference type="ARBA" id="ARBA00001946"/>
    </source>
</evidence>
<feature type="compositionally biased region" description="Low complexity" evidence="11">
    <location>
        <begin position="81"/>
        <end position="93"/>
    </location>
</feature>
<dbReference type="Proteomes" id="UP001172159">
    <property type="component" value="Unassembled WGS sequence"/>
</dbReference>
<dbReference type="GO" id="GO:0004523">
    <property type="term" value="F:RNA-DNA hybrid ribonuclease activity"/>
    <property type="evidence" value="ECO:0007669"/>
    <property type="project" value="UniProtKB-EC"/>
</dbReference>
<keyword evidence="8" id="KW-0255">Endonuclease</keyword>
<feature type="region of interest" description="Disordered" evidence="11">
    <location>
        <begin position="128"/>
        <end position="183"/>
    </location>
</feature>
<dbReference type="GO" id="GO:0046872">
    <property type="term" value="F:metal ion binding"/>
    <property type="evidence" value="ECO:0007669"/>
    <property type="project" value="UniProtKB-KW"/>
</dbReference>
<dbReference type="Pfam" id="PF01693">
    <property type="entry name" value="Cauli_VI"/>
    <property type="match status" value="1"/>
</dbReference>
<dbReference type="InterPro" id="IPR009027">
    <property type="entry name" value="Ribosomal_bL9/RNase_H1_N"/>
</dbReference>
<sequence length="183" mass="19950">MAQKKWYAVANGHQPGVYESWAEAKAQVEGYSHNCYQSFTKREEAERFVEGYKETRAELMRARGSQREESRGRDERVEVQPTPTTSPAPATSSPLPPPSPSSFTSSTGSIPRAHELVVPKADASVMKNEADIKPATPAGGRKKGYWRSRNRGGHANKGSSGGGLSGVTENMGRLDIRMSVSRV</sequence>
<protein>
    <recommendedName>
        <fullName evidence="5">Ribonuclease H</fullName>
        <ecNumber evidence="4">3.1.26.4</ecNumber>
    </recommendedName>
</protein>
<evidence type="ECO:0000256" key="6">
    <source>
        <dbReference type="ARBA" id="ARBA00022722"/>
    </source>
</evidence>
<dbReference type="EMBL" id="JAUKTV010000001">
    <property type="protein sequence ID" value="KAK0747300.1"/>
    <property type="molecule type" value="Genomic_DNA"/>
</dbReference>
<evidence type="ECO:0000313" key="13">
    <source>
        <dbReference type="EMBL" id="KAK0747300.1"/>
    </source>
</evidence>
<feature type="compositionally biased region" description="Basic and acidic residues" evidence="11">
    <location>
        <begin position="59"/>
        <end position="78"/>
    </location>
</feature>
<name>A0AA40K626_9PEZI</name>
<keyword evidence="7" id="KW-0479">Metal-binding</keyword>
<organism evidence="13 14">
    <name type="scientific">Apiosordaria backusii</name>
    <dbReference type="NCBI Taxonomy" id="314023"/>
    <lineage>
        <taxon>Eukaryota</taxon>
        <taxon>Fungi</taxon>
        <taxon>Dikarya</taxon>
        <taxon>Ascomycota</taxon>
        <taxon>Pezizomycotina</taxon>
        <taxon>Sordariomycetes</taxon>
        <taxon>Sordariomycetidae</taxon>
        <taxon>Sordariales</taxon>
        <taxon>Lasiosphaeriaceae</taxon>
        <taxon>Apiosordaria</taxon>
    </lineage>
</organism>
<dbReference type="EC" id="3.1.26.4" evidence="4"/>
<dbReference type="AlphaFoldDB" id="A0AA40K626"/>
<feature type="compositionally biased region" description="Basic residues" evidence="11">
    <location>
        <begin position="140"/>
        <end position="154"/>
    </location>
</feature>
<evidence type="ECO:0000256" key="4">
    <source>
        <dbReference type="ARBA" id="ARBA00012180"/>
    </source>
</evidence>
<evidence type="ECO:0000256" key="8">
    <source>
        <dbReference type="ARBA" id="ARBA00022759"/>
    </source>
</evidence>
<evidence type="ECO:0000256" key="2">
    <source>
        <dbReference type="ARBA" id="ARBA00004065"/>
    </source>
</evidence>
<comment type="caution">
    <text evidence="13">The sequence shown here is derived from an EMBL/GenBank/DDBJ whole genome shotgun (WGS) entry which is preliminary data.</text>
</comment>
<gene>
    <name evidence="13" type="ORF">B0T21DRAFT_405940</name>
</gene>
<comment type="function">
    <text evidence="2">Endonuclease that specifically degrades the RNA of RNA-DNA hybrids.</text>
</comment>
<evidence type="ECO:0000256" key="11">
    <source>
        <dbReference type="SAM" id="MobiDB-lite"/>
    </source>
</evidence>